<keyword evidence="3" id="KW-0560">Oxidoreductase</keyword>
<evidence type="ECO:0000313" key="6">
    <source>
        <dbReference type="Proteomes" id="UP000250266"/>
    </source>
</evidence>
<dbReference type="AlphaFoldDB" id="A0A8E2E3F7"/>
<accession>A0A8E2E3F7</accession>
<dbReference type="SUPFAM" id="SSF51735">
    <property type="entry name" value="NAD(P)-binding Rossmann-fold domains"/>
    <property type="match status" value="1"/>
</dbReference>
<dbReference type="PRINTS" id="PR00080">
    <property type="entry name" value="SDRFAMILY"/>
</dbReference>
<dbReference type="InterPro" id="IPR020904">
    <property type="entry name" value="Sc_DH/Rdtase_CS"/>
</dbReference>
<proteinExistence type="inferred from homology"/>
<organism evidence="5 6">
    <name type="scientific">Lepidopterella palustris CBS 459.81</name>
    <dbReference type="NCBI Taxonomy" id="1314670"/>
    <lineage>
        <taxon>Eukaryota</taxon>
        <taxon>Fungi</taxon>
        <taxon>Dikarya</taxon>
        <taxon>Ascomycota</taxon>
        <taxon>Pezizomycotina</taxon>
        <taxon>Dothideomycetes</taxon>
        <taxon>Pleosporomycetidae</taxon>
        <taxon>Mytilinidiales</taxon>
        <taxon>Argynnaceae</taxon>
        <taxon>Lepidopterella</taxon>
    </lineage>
</organism>
<protein>
    <submittedName>
        <fullName evidence="5">NAD(P)-binding protein</fullName>
    </submittedName>
</protein>
<dbReference type="InterPro" id="IPR002347">
    <property type="entry name" value="SDR_fam"/>
</dbReference>
<evidence type="ECO:0000256" key="2">
    <source>
        <dbReference type="ARBA" id="ARBA00022857"/>
    </source>
</evidence>
<gene>
    <name evidence="5" type="ORF">K432DRAFT_306228</name>
</gene>
<dbReference type="PROSITE" id="PS00061">
    <property type="entry name" value="ADH_SHORT"/>
    <property type="match status" value="1"/>
</dbReference>
<dbReference type="Proteomes" id="UP000250266">
    <property type="component" value="Unassembled WGS sequence"/>
</dbReference>
<evidence type="ECO:0000313" key="5">
    <source>
        <dbReference type="EMBL" id="OCK76498.1"/>
    </source>
</evidence>
<keyword evidence="6" id="KW-1185">Reference proteome</keyword>
<dbReference type="InterPro" id="IPR036291">
    <property type="entry name" value="NAD(P)-bd_dom_sf"/>
</dbReference>
<evidence type="ECO:0000256" key="4">
    <source>
        <dbReference type="RuleBase" id="RU000363"/>
    </source>
</evidence>
<dbReference type="OrthoDB" id="37659at2759"/>
<comment type="similarity">
    <text evidence="1 4">Belongs to the short-chain dehydrogenases/reductases (SDR) family.</text>
</comment>
<evidence type="ECO:0000256" key="1">
    <source>
        <dbReference type="ARBA" id="ARBA00006484"/>
    </source>
</evidence>
<dbReference type="GO" id="GO:0016491">
    <property type="term" value="F:oxidoreductase activity"/>
    <property type="evidence" value="ECO:0007669"/>
    <property type="project" value="UniProtKB-KW"/>
</dbReference>
<dbReference type="Pfam" id="PF00106">
    <property type="entry name" value="adh_short"/>
    <property type="match status" value="1"/>
</dbReference>
<dbReference type="Gene3D" id="3.40.50.720">
    <property type="entry name" value="NAD(P)-binding Rossmann-like Domain"/>
    <property type="match status" value="1"/>
</dbReference>
<dbReference type="PANTHER" id="PTHR43180">
    <property type="entry name" value="3-OXOACYL-(ACYL-CARRIER-PROTEIN) REDUCTASE (AFU_ORTHOLOGUE AFUA_6G11210)"/>
    <property type="match status" value="1"/>
</dbReference>
<keyword evidence="2" id="KW-0521">NADP</keyword>
<name>A0A8E2E3F7_9PEZI</name>
<reference evidence="5 6" key="1">
    <citation type="journal article" date="2016" name="Nat. Commun.">
        <title>Ectomycorrhizal ecology is imprinted in the genome of the dominant symbiotic fungus Cenococcum geophilum.</title>
        <authorList>
            <consortium name="DOE Joint Genome Institute"/>
            <person name="Peter M."/>
            <person name="Kohler A."/>
            <person name="Ohm R.A."/>
            <person name="Kuo A."/>
            <person name="Krutzmann J."/>
            <person name="Morin E."/>
            <person name="Arend M."/>
            <person name="Barry K.W."/>
            <person name="Binder M."/>
            <person name="Choi C."/>
            <person name="Clum A."/>
            <person name="Copeland A."/>
            <person name="Grisel N."/>
            <person name="Haridas S."/>
            <person name="Kipfer T."/>
            <person name="LaButti K."/>
            <person name="Lindquist E."/>
            <person name="Lipzen A."/>
            <person name="Maire R."/>
            <person name="Meier B."/>
            <person name="Mihaltcheva S."/>
            <person name="Molinier V."/>
            <person name="Murat C."/>
            <person name="Poggeler S."/>
            <person name="Quandt C.A."/>
            <person name="Sperisen C."/>
            <person name="Tritt A."/>
            <person name="Tisserant E."/>
            <person name="Crous P.W."/>
            <person name="Henrissat B."/>
            <person name="Nehls U."/>
            <person name="Egli S."/>
            <person name="Spatafora J.W."/>
            <person name="Grigoriev I.V."/>
            <person name="Martin F.M."/>
        </authorList>
    </citation>
    <scope>NUCLEOTIDE SEQUENCE [LARGE SCALE GENOMIC DNA]</scope>
    <source>
        <strain evidence="5 6">CBS 459.81</strain>
    </source>
</reference>
<evidence type="ECO:0000256" key="3">
    <source>
        <dbReference type="ARBA" id="ARBA00023002"/>
    </source>
</evidence>
<sequence length="293" mass="31115">MSTPIQVDQDSLKSLAGKTVLITGASSGIGLETAEFFYNLGCNVAFVCGRKRPLTKVPLDSPRTLTRNVDISSWDDLVNVFASTLTKFGQIDVVVANAGISEPRGQYFNLKVDDGGKPQPLELSVVDVDIKGTMYTAALGCHYMKGGSIVLVTSLAGYMGVPQMPNYSASKHAATGLLRSLAVPAAQNNIAVSLVAPHMTFTPGVFADKYQPGTEAFQKMRDALLPKGINLNRAYTCALAVGYLVHGGLKMAGKGLLIEGDEINDLEDDLNRALPAWFVAKANSKDAASKASE</sequence>
<dbReference type="PRINTS" id="PR00081">
    <property type="entry name" value="GDHRDH"/>
</dbReference>
<dbReference type="PANTHER" id="PTHR43180:SF33">
    <property type="entry name" value="15-HYDROXYPROSTAGLANDIN DEHYDROGENASE [NAD(+)]-LIKE"/>
    <property type="match status" value="1"/>
</dbReference>
<dbReference type="EMBL" id="KV745206">
    <property type="protein sequence ID" value="OCK76498.1"/>
    <property type="molecule type" value="Genomic_DNA"/>
</dbReference>